<proteinExistence type="predicted"/>
<gene>
    <name evidence="2" type="ORF">EVAR_84801_1</name>
</gene>
<evidence type="ECO:0000313" key="3">
    <source>
        <dbReference type="Proteomes" id="UP000299102"/>
    </source>
</evidence>
<feature type="region of interest" description="Disordered" evidence="1">
    <location>
        <begin position="1"/>
        <end position="21"/>
    </location>
</feature>
<dbReference type="AlphaFoldDB" id="A0A4C1U888"/>
<dbReference type="Proteomes" id="UP000299102">
    <property type="component" value="Unassembled WGS sequence"/>
</dbReference>
<accession>A0A4C1U888</accession>
<protein>
    <submittedName>
        <fullName evidence="2">Uncharacterized protein</fullName>
    </submittedName>
</protein>
<reference evidence="2 3" key="1">
    <citation type="journal article" date="2019" name="Commun. Biol.">
        <title>The bagworm genome reveals a unique fibroin gene that provides high tensile strength.</title>
        <authorList>
            <person name="Kono N."/>
            <person name="Nakamura H."/>
            <person name="Ohtoshi R."/>
            <person name="Tomita M."/>
            <person name="Numata K."/>
            <person name="Arakawa K."/>
        </authorList>
    </citation>
    <scope>NUCLEOTIDE SEQUENCE [LARGE SCALE GENOMIC DNA]</scope>
</reference>
<name>A0A4C1U888_EUMVA</name>
<keyword evidence="3" id="KW-1185">Reference proteome</keyword>
<dbReference type="EMBL" id="BGZK01000141">
    <property type="protein sequence ID" value="GBP22561.1"/>
    <property type="molecule type" value="Genomic_DNA"/>
</dbReference>
<comment type="caution">
    <text evidence="2">The sequence shown here is derived from an EMBL/GenBank/DDBJ whole genome shotgun (WGS) entry which is preliminary data.</text>
</comment>
<organism evidence="2 3">
    <name type="scientific">Eumeta variegata</name>
    <name type="common">Bagworm moth</name>
    <name type="synonym">Eumeta japonica</name>
    <dbReference type="NCBI Taxonomy" id="151549"/>
    <lineage>
        <taxon>Eukaryota</taxon>
        <taxon>Metazoa</taxon>
        <taxon>Ecdysozoa</taxon>
        <taxon>Arthropoda</taxon>
        <taxon>Hexapoda</taxon>
        <taxon>Insecta</taxon>
        <taxon>Pterygota</taxon>
        <taxon>Neoptera</taxon>
        <taxon>Endopterygota</taxon>
        <taxon>Lepidoptera</taxon>
        <taxon>Glossata</taxon>
        <taxon>Ditrysia</taxon>
        <taxon>Tineoidea</taxon>
        <taxon>Psychidae</taxon>
        <taxon>Oiketicinae</taxon>
        <taxon>Eumeta</taxon>
    </lineage>
</organism>
<evidence type="ECO:0000256" key="1">
    <source>
        <dbReference type="SAM" id="MobiDB-lite"/>
    </source>
</evidence>
<sequence length="227" mass="25481">MRLGAHPHTHKHTQMKTQKSGHTDLLGAVARPFERRPDDDSACNTFASYALISSARGRPITLLFADPTLFTLFARPESPDRLEFANSIPKVQKKYPRPTTHAGVWEAAPRRGYVYTDRPRNIKSILGSDGLPALKAKIKIPKTMVDLYVANTKGIEVICTGTYPFNIVRGLLSALYNRLSNVLIRTQFLERGRRLENIGPNKFFAYSAKCQIARLVYYRAGMKKCAG</sequence>
<feature type="compositionally biased region" description="Basic residues" evidence="1">
    <location>
        <begin position="1"/>
        <end position="14"/>
    </location>
</feature>
<evidence type="ECO:0000313" key="2">
    <source>
        <dbReference type="EMBL" id="GBP22561.1"/>
    </source>
</evidence>